<protein>
    <recommendedName>
        <fullName evidence="9">Sucrose transporter</fullName>
    </recommendedName>
</protein>
<keyword evidence="2" id="KW-0813">Transport</keyword>
<name>A0AAW2Z8B2_9EUKA</name>
<feature type="transmembrane region" description="Helical" evidence="6">
    <location>
        <begin position="322"/>
        <end position="342"/>
    </location>
</feature>
<reference evidence="7 8" key="1">
    <citation type="submission" date="2024-03" db="EMBL/GenBank/DDBJ databases">
        <title>The Acrasis kona genome and developmental transcriptomes reveal deep origins of eukaryotic multicellular pathways.</title>
        <authorList>
            <person name="Sheikh S."/>
            <person name="Fu C.-J."/>
            <person name="Brown M.W."/>
            <person name="Baldauf S.L."/>
        </authorList>
    </citation>
    <scope>NUCLEOTIDE SEQUENCE [LARGE SCALE GENOMIC DNA]</scope>
    <source>
        <strain evidence="7 8">ATCC MYA-3509</strain>
    </source>
</reference>
<feature type="transmembrane region" description="Helical" evidence="6">
    <location>
        <begin position="211"/>
        <end position="231"/>
    </location>
</feature>
<dbReference type="GO" id="GO:0016020">
    <property type="term" value="C:membrane"/>
    <property type="evidence" value="ECO:0007669"/>
    <property type="project" value="UniProtKB-SubCell"/>
</dbReference>
<feature type="transmembrane region" description="Helical" evidence="6">
    <location>
        <begin position="94"/>
        <end position="114"/>
    </location>
</feature>
<feature type="transmembrane region" description="Helical" evidence="6">
    <location>
        <begin position="21"/>
        <end position="41"/>
    </location>
</feature>
<dbReference type="SUPFAM" id="SSF103473">
    <property type="entry name" value="MFS general substrate transporter"/>
    <property type="match status" value="1"/>
</dbReference>
<evidence type="ECO:0008006" key="9">
    <source>
        <dbReference type="Google" id="ProtNLM"/>
    </source>
</evidence>
<dbReference type="PANTHER" id="PTHR19432">
    <property type="entry name" value="SUGAR TRANSPORTER"/>
    <property type="match status" value="1"/>
</dbReference>
<dbReference type="Pfam" id="PF13347">
    <property type="entry name" value="MFS_2"/>
    <property type="match status" value="1"/>
</dbReference>
<evidence type="ECO:0000256" key="5">
    <source>
        <dbReference type="ARBA" id="ARBA00023136"/>
    </source>
</evidence>
<dbReference type="Gene3D" id="1.20.1250.20">
    <property type="entry name" value="MFS general substrate transporter like domains"/>
    <property type="match status" value="1"/>
</dbReference>
<keyword evidence="5 6" id="KW-0472">Membrane</keyword>
<dbReference type="Proteomes" id="UP001431209">
    <property type="component" value="Unassembled WGS sequence"/>
</dbReference>
<sequence>MSQNSQNSNNSSEDDKPKNIAVWRIAMATICFSGIQFGWALQISQLTPFVLLLKLPKSLVSLVWLCGPVAGLVVQPIVGALSDRTRSSFGRRRPYILVGSIIVVFSLLLIPNSIEFGRLFGDSSDTTTAALALAVIGFWLLDFSNNMLQGPCRALVADMVGPKQQELGNSIFSVWLAVGNVTGYIAGWVNWSYYFPFAMSSACTEACANLRVSFTMSIVFLIITVALTLFVSKEKTLQEVELEQGGAEQPKGNAIVNLFKTILIMPSSMKRVCLVQFFAWFGWFAFLLYGTDWVGENIYHGNPSGTRSEIDKFNEGVRWGSFGLAGFATVSLFVSPIVPYLTRAFGVKTIYAIGNVCLSLVLFAPYFVTKSRYAVIAVLSFFGIPWSITMTIPFAIAANSAPEKEKGIYLGILNIFVVLPQFCMGLAGVIFSRFFGPNIIPVFIAGSISALISALLVFILIIPNKMIDHPRKRRASLSTIRVKSTSPETPYLSV</sequence>
<comment type="caution">
    <text evidence="7">The sequence shown here is derived from an EMBL/GenBank/DDBJ whole genome shotgun (WGS) entry which is preliminary data.</text>
</comment>
<feature type="transmembrane region" description="Helical" evidence="6">
    <location>
        <begin position="126"/>
        <end position="143"/>
    </location>
</feature>
<dbReference type="PANTHER" id="PTHR19432:SF35">
    <property type="entry name" value="SOLUTE CARRIER FAMILY 45 MEMBER 3 ISOFORM X1"/>
    <property type="match status" value="1"/>
</dbReference>
<evidence type="ECO:0000256" key="2">
    <source>
        <dbReference type="ARBA" id="ARBA00022448"/>
    </source>
</evidence>
<feature type="transmembrane region" description="Helical" evidence="6">
    <location>
        <begin position="172"/>
        <end position="191"/>
    </location>
</feature>
<feature type="non-terminal residue" evidence="7">
    <location>
        <position position="494"/>
    </location>
</feature>
<evidence type="ECO:0000256" key="3">
    <source>
        <dbReference type="ARBA" id="ARBA00022692"/>
    </source>
</evidence>
<evidence type="ECO:0000256" key="4">
    <source>
        <dbReference type="ARBA" id="ARBA00022989"/>
    </source>
</evidence>
<feature type="transmembrane region" description="Helical" evidence="6">
    <location>
        <begin position="438"/>
        <end position="462"/>
    </location>
</feature>
<organism evidence="7 8">
    <name type="scientific">Acrasis kona</name>
    <dbReference type="NCBI Taxonomy" id="1008807"/>
    <lineage>
        <taxon>Eukaryota</taxon>
        <taxon>Discoba</taxon>
        <taxon>Heterolobosea</taxon>
        <taxon>Tetramitia</taxon>
        <taxon>Eutetramitia</taxon>
        <taxon>Acrasidae</taxon>
        <taxon>Acrasis</taxon>
    </lineage>
</organism>
<proteinExistence type="predicted"/>
<dbReference type="InterPro" id="IPR036259">
    <property type="entry name" value="MFS_trans_sf"/>
</dbReference>
<accession>A0AAW2Z8B2</accession>
<dbReference type="AlphaFoldDB" id="A0AAW2Z8B2"/>
<dbReference type="InterPro" id="IPR011701">
    <property type="entry name" value="MFS"/>
</dbReference>
<feature type="transmembrane region" description="Helical" evidence="6">
    <location>
        <begin position="349"/>
        <end position="368"/>
    </location>
</feature>
<dbReference type="Pfam" id="PF07690">
    <property type="entry name" value="MFS_1"/>
    <property type="match status" value="1"/>
</dbReference>
<comment type="subcellular location">
    <subcellularLocation>
        <location evidence="1">Membrane</location>
        <topology evidence="1">Multi-pass membrane protein</topology>
    </subcellularLocation>
</comment>
<keyword evidence="8" id="KW-1185">Reference proteome</keyword>
<feature type="transmembrane region" description="Helical" evidence="6">
    <location>
        <begin position="61"/>
        <end position="82"/>
    </location>
</feature>
<dbReference type="GO" id="GO:0008506">
    <property type="term" value="F:sucrose:proton symporter activity"/>
    <property type="evidence" value="ECO:0007669"/>
    <property type="project" value="TreeGrafter"/>
</dbReference>
<feature type="transmembrane region" description="Helical" evidence="6">
    <location>
        <begin position="272"/>
        <end position="290"/>
    </location>
</feature>
<evidence type="ECO:0000313" key="8">
    <source>
        <dbReference type="Proteomes" id="UP001431209"/>
    </source>
</evidence>
<evidence type="ECO:0000256" key="1">
    <source>
        <dbReference type="ARBA" id="ARBA00004141"/>
    </source>
</evidence>
<evidence type="ECO:0000313" key="7">
    <source>
        <dbReference type="EMBL" id="KAL0485650.1"/>
    </source>
</evidence>
<keyword evidence="4 6" id="KW-1133">Transmembrane helix</keyword>
<feature type="transmembrane region" description="Helical" evidence="6">
    <location>
        <begin position="408"/>
        <end position="432"/>
    </location>
</feature>
<gene>
    <name evidence="7" type="ORF">AKO1_011902</name>
</gene>
<feature type="transmembrane region" description="Helical" evidence="6">
    <location>
        <begin position="374"/>
        <end position="396"/>
    </location>
</feature>
<evidence type="ECO:0000256" key="6">
    <source>
        <dbReference type="SAM" id="Phobius"/>
    </source>
</evidence>
<dbReference type="EMBL" id="JAOPGA020001155">
    <property type="protein sequence ID" value="KAL0485650.1"/>
    <property type="molecule type" value="Genomic_DNA"/>
</dbReference>
<dbReference type="CDD" id="cd17313">
    <property type="entry name" value="MFS_SLC45_SUC"/>
    <property type="match status" value="1"/>
</dbReference>
<keyword evidence="3 6" id="KW-0812">Transmembrane</keyword>